<dbReference type="GO" id="GO:0005840">
    <property type="term" value="C:ribosome"/>
    <property type="evidence" value="ECO:0007669"/>
    <property type="project" value="UniProtKB-KW"/>
</dbReference>
<comment type="similarity">
    <text evidence="1 5 6">Belongs to the bacterial ribosomal protein bL20 family.</text>
</comment>
<dbReference type="FunFam" id="1.10.1900.20:FF:000001">
    <property type="entry name" value="50S ribosomal protein L20"/>
    <property type="match status" value="1"/>
</dbReference>
<dbReference type="PANTHER" id="PTHR10986">
    <property type="entry name" value="39S RIBOSOMAL PROTEIN L20"/>
    <property type="match status" value="1"/>
</dbReference>
<dbReference type="NCBIfam" id="TIGR01032">
    <property type="entry name" value="rplT_bact"/>
    <property type="match status" value="1"/>
</dbReference>
<dbReference type="SUPFAM" id="SSF74731">
    <property type="entry name" value="Ribosomal protein L20"/>
    <property type="match status" value="1"/>
</dbReference>
<comment type="caution">
    <text evidence="7">The sequence shown here is derived from an EMBL/GenBank/DDBJ whole genome shotgun (WGS) entry which is preliminary data.</text>
</comment>
<evidence type="ECO:0000256" key="4">
    <source>
        <dbReference type="ARBA" id="ARBA00035172"/>
    </source>
</evidence>
<dbReference type="Proteomes" id="UP000178370">
    <property type="component" value="Unassembled WGS sequence"/>
</dbReference>
<dbReference type="InterPro" id="IPR035566">
    <property type="entry name" value="Ribosomal_protein_bL20_C"/>
</dbReference>
<evidence type="ECO:0000256" key="3">
    <source>
        <dbReference type="ARBA" id="ARBA00023274"/>
    </source>
</evidence>
<dbReference type="CDD" id="cd07026">
    <property type="entry name" value="Ribosomal_L20"/>
    <property type="match status" value="1"/>
</dbReference>
<dbReference type="Pfam" id="PF00453">
    <property type="entry name" value="Ribosomal_L20"/>
    <property type="match status" value="1"/>
</dbReference>
<dbReference type="InterPro" id="IPR005813">
    <property type="entry name" value="Ribosomal_bL20"/>
</dbReference>
<accession>A0A1F6CKR8</accession>
<dbReference type="GO" id="GO:0006412">
    <property type="term" value="P:translation"/>
    <property type="evidence" value="ECO:0007669"/>
    <property type="project" value="InterPro"/>
</dbReference>
<dbReference type="Gene3D" id="6.10.160.10">
    <property type="match status" value="1"/>
</dbReference>
<dbReference type="GO" id="GO:1990904">
    <property type="term" value="C:ribonucleoprotein complex"/>
    <property type="evidence" value="ECO:0007669"/>
    <property type="project" value="UniProtKB-KW"/>
</dbReference>
<dbReference type="GO" id="GO:0003735">
    <property type="term" value="F:structural constituent of ribosome"/>
    <property type="evidence" value="ECO:0007669"/>
    <property type="project" value="InterPro"/>
</dbReference>
<gene>
    <name evidence="5" type="primary">rplT</name>
    <name evidence="7" type="ORF">A2763_04070</name>
</gene>
<dbReference type="PRINTS" id="PR00062">
    <property type="entry name" value="RIBOSOMALL20"/>
</dbReference>
<sequence>MARVKRGVSKTKRRRYLLAQTKGYRFDRKSKERVAHEAIRHAGSYAFRDRRAKKREFRNLWTLRINAAVRDFGFSYSKFIGALKKSNIAIDRKSLSTLAKDYPETFERLVKQLKA</sequence>
<evidence type="ECO:0000256" key="2">
    <source>
        <dbReference type="ARBA" id="ARBA00022980"/>
    </source>
</evidence>
<comment type="function">
    <text evidence="5 6">Binds directly to 23S ribosomal RNA and is necessary for the in vitro assembly process of the 50S ribosomal subunit. It is not involved in the protein synthesizing functions of that subunit.</text>
</comment>
<keyword evidence="2 5" id="KW-0689">Ribosomal protein</keyword>
<dbReference type="GO" id="GO:0000027">
    <property type="term" value="P:ribosomal large subunit assembly"/>
    <property type="evidence" value="ECO:0007669"/>
    <property type="project" value="UniProtKB-UniRule"/>
</dbReference>
<keyword evidence="5 6" id="KW-0699">rRNA-binding</keyword>
<dbReference type="AlphaFoldDB" id="A0A1F6CKR8"/>
<evidence type="ECO:0000256" key="1">
    <source>
        <dbReference type="ARBA" id="ARBA00007698"/>
    </source>
</evidence>
<dbReference type="GO" id="GO:0019843">
    <property type="term" value="F:rRNA binding"/>
    <property type="evidence" value="ECO:0007669"/>
    <property type="project" value="UniProtKB-UniRule"/>
</dbReference>
<organism evidence="7 8">
    <name type="scientific">Candidatus Kaiserbacteria bacterium RIFCSPHIGHO2_01_FULL_54_36</name>
    <dbReference type="NCBI Taxonomy" id="1798482"/>
    <lineage>
        <taxon>Bacteria</taxon>
        <taxon>Candidatus Kaiseribacteriota</taxon>
    </lineage>
</organism>
<dbReference type="HAMAP" id="MF_00382">
    <property type="entry name" value="Ribosomal_bL20"/>
    <property type="match status" value="1"/>
</dbReference>
<name>A0A1F6CKR8_9BACT</name>
<proteinExistence type="inferred from homology"/>
<protein>
    <recommendedName>
        <fullName evidence="4 5">Large ribosomal subunit protein bL20</fullName>
    </recommendedName>
</protein>
<evidence type="ECO:0000256" key="5">
    <source>
        <dbReference type="HAMAP-Rule" id="MF_00382"/>
    </source>
</evidence>
<reference evidence="7 8" key="1">
    <citation type="journal article" date="2016" name="Nat. Commun.">
        <title>Thousands of microbial genomes shed light on interconnected biogeochemical processes in an aquifer system.</title>
        <authorList>
            <person name="Anantharaman K."/>
            <person name="Brown C.T."/>
            <person name="Hug L.A."/>
            <person name="Sharon I."/>
            <person name="Castelle C.J."/>
            <person name="Probst A.J."/>
            <person name="Thomas B.C."/>
            <person name="Singh A."/>
            <person name="Wilkins M.J."/>
            <person name="Karaoz U."/>
            <person name="Brodie E.L."/>
            <person name="Williams K.H."/>
            <person name="Hubbard S.S."/>
            <person name="Banfield J.F."/>
        </authorList>
    </citation>
    <scope>NUCLEOTIDE SEQUENCE [LARGE SCALE GENOMIC DNA]</scope>
</reference>
<evidence type="ECO:0000313" key="7">
    <source>
        <dbReference type="EMBL" id="OGG49472.1"/>
    </source>
</evidence>
<dbReference type="EMBL" id="MFKV01000031">
    <property type="protein sequence ID" value="OGG49472.1"/>
    <property type="molecule type" value="Genomic_DNA"/>
</dbReference>
<keyword evidence="3 5" id="KW-0687">Ribonucleoprotein</keyword>
<dbReference type="Gene3D" id="1.10.1900.20">
    <property type="entry name" value="Ribosomal protein L20"/>
    <property type="match status" value="1"/>
</dbReference>
<evidence type="ECO:0000256" key="6">
    <source>
        <dbReference type="RuleBase" id="RU000560"/>
    </source>
</evidence>
<evidence type="ECO:0000313" key="8">
    <source>
        <dbReference type="Proteomes" id="UP000178370"/>
    </source>
</evidence>
<dbReference type="STRING" id="1798482.A2763_04070"/>
<keyword evidence="5 6" id="KW-0694">RNA-binding</keyword>